<dbReference type="GO" id="GO:0006145">
    <property type="term" value="P:purine nucleobase catabolic process"/>
    <property type="evidence" value="ECO:0007669"/>
    <property type="project" value="TreeGrafter"/>
</dbReference>
<dbReference type="SUPFAM" id="SSF51556">
    <property type="entry name" value="Metallo-dependent hydrolases"/>
    <property type="match status" value="1"/>
</dbReference>
<dbReference type="PANTHER" id="PTHR43668">
    <property type="entry name" value="ALLANTOINASE"/>
    <property type="match status" value="1"/>
</dbReference>
<dbReference type="RefSeq" id="WP_046108130.1">
    <property type="nucleotide sequence ID" value="NZ_JZEX01000087.1"/>
</dbReference>
<organism evidence="1 2">
    <name type="scientific">Devosia geojensis</name>
    <dbReference type="NCBI Taxonomy" id="443610"/>
    <lineage>
        <taxon>Bacteria</taxon>
        <taxon>Pseudomonadati</taxon>
        <taxon>Pseudomonadota</taxon>
        <taxon>Alphaproteobacteria</taxon>
        <taxon>Hyphomicrobiales</taxon>
        <taxon>Devosiaceae</taxon>
        <taxon>Devosia</taxon>
    </lineage>
</organism>
<dbReference type="GO" id="GO:0005737">
    <property type="term" value="C:cytoplasm"/>
    <property type="evidence" value="ECO:0007669"/>
    <property type="project" value="TreeGrafter"/>
</dbReference>
<name>A0A0F5FTP6_9HYPH</name>
<keyword evidence="2" id="KW-1185">Reference proteome</keyword>
<gene>
    <name evidence="1" type="ORF">VE25_08245</name>
</gene>
<dbReference type="EMBL" id="JZEX01000087">
    <property type="protein sequence ID" value="KKB12241.1"/>
    <property type="molecule type" value="Genomic_DNA"/>
</dbReference>
<dbReference type="PATRIC" id="fig|443610.3.peg.4223"/>
<evidence type="ECO:0000313" key="1">
    <source>
        <dbReference type="EMBL" id="KKB12241.1"/>
    </source>
</evidence>
<dbReference type="Gene3D" id="2.30.40.10">
    <property type="entry name" value="Urease, subunit C, domain 1"/>
    <property type="match status" value="1"/>
</dbReference>
<dbReference type="InterPro" id="IPR032466">
    <property type="entry name" value="Metal_Hydrolase"/>
</dbReference>
<accession>A0A0F5FTP6</accession>
<sequence length="446" mass="47992">MLDTLIAGRVVTPDGIIEEGWIGIRGERIAAIGDGEPPQARRAIDHTGSYVLPGTIDGQTHAGSQIGFAGLAPTSRAAVMGGVTTIVDMPYDEPDPITTAALLKDKIAAVEAYSICDVALYGTVPAHPNTNDVQALVEEGVCAFKISSFEAHPHRFPRIDNASTRYLIELLERSGLPLGLHNEDQEIVRRFTQVHRDEGRTGPEFHSPSRPEVAELAATAAFLALGAGVGTPLHIVHISTPDGFALVRRARETGKPATAEMCVHYLHFDGDEDMRRLGGLLKVNPPIRPDRKEALWSVLEQNGCAFVSSDHSAWPLERKNLSSIFDVAAGMPGLETLLPVFFSDAAERYGADEAARLCASLLAERPAAFFGLSRKGRLQPGLEADVTVLQPGPYRYDAKANPNGPGWSAYDGETFAARPVATFVRGRQVWDGAAIAPQPGRYVPRG</sequence>
<proteinExistence type="predicted"/>
<reference evidence="1 2" key="1">
    <citation type="submission" date="2015-03" db="EMBL/GenBank/DDBJ databases">
        <authorList>
            <person name="Hassan Y.I."/>
            <person name="Lepp D."/>
            <person name="Li X.-Z."/>
            <person name="Zhou T."/>
        </authorList>
    </citation>
    <scope>NUCLEOTIDE SEQUENCE [LARGE SCALE GENOMIC DNA]</scope>
    <source>
        <strain evidence="1 2">BD-c194</strain>
    </source>
</reference>
<dbReference type="PANTHER" id="PTHR43668:SF4">
    <property type="entry name" value="ALLANTOINASE"/>
    <property type="match status" value="1"/>
</dbReference>
<dbReference type="STRING" id="443610.VE25_08245"/>
<dbReference type="InterPro" id="IPR011059">
    <property type="entry name" value="Metal-dep_hydrolase_composite"/>
</dbReference>
<dbReference type="Proteomes" id="UP000033632">
    <property type="component" value="Unassembled WGS sequence"/>
</dbReference>
<dbReference type="OrthoDB" id="9775759at2"/>
<protein>
    <submittedName>
        <fullName evidence="1">Dihydroorotase</fullName>
    </submittedName>
</protein>
<dbReference type="GO" id="GO:0004038">
    <property type="term" value="F:allantoinase activity"/>
    <property type="evidence" value="ECO:0007669"/>
    <property type="project" value="TreeGrafter"/>
</dbReference>
<evidence type="ECO:0000313" key="2">
    <source>
        <dbReference type="Proteomes" id="UP000033632"/>
    </source>
</evidence>
<dbReference type="SUPFAM" id="SSF51338">
    <property type="entry name" value="Composite domain of metallo-dependent hydrolases"/>
    <property type="match status" value="1"/>
</dbReference>
<comment type="caution">
    <text evidence="1">The sequence shown here is derived from an EMBL/GenBank/DDBJ whole genome shotgun (WGS) entry which is preliminary data.</text>
</comment>
<dbReference type="InterPro" id="IPR050138">
    <property type="entry name" value="DHOase/Allantoinase_Hydrolase"/>
</dbReference>
<dbReference type="AlphaFoldDB" id="A0A0F5FTP6"/>
<dbReference type="Gene3D" id="3.20.20.140">
    <property type="entry name" value="Metal-dependent hydrolases"/>
    <property type="match status" value="1"/>
</dbReference>